<dbReference type="PANTHER" id="PTHR22983:SF6">
    <property type="entry name" value="SERINE_THREONINE-PROTEIN KINASE 36"/>
    <property type="match status" value="1"/>
</dbReference>
<feature type="compositionally biased region" description="Basic and acidic residues" evidence="9">
    <location>
        <begin position="903"/>
        <end position="916"/>
    </location>
</feature>
<feature type="region of interest" description="Disordered" evidence="9">
    <location>
        <begin position="943"/>
        <end position="985"/>
    </location>
</feature>
<dbReference type="Proteomes" id="UP000626109">
    <property type="component" value="Unassembled WGS sequence"/>
</dbReference>
<dbReference type="GO" id="GO:0004674">
    <property type="term" value="F:protein serine/threonine kinase activity"/>
    <property type="evidence" value="ECO:0007669"/>
    <property type="project" value="UniProtKB-KW"/>
</dbReference>
<feature type="non-terminal residue" evidence="10">
    <location>
        <position position="1310"/>
    </location>
</feature>
<dbReference type="EMBL" id="CAJNNW010007108">
    <property type="protein sequence ID" value="CAE8648917.1"/>
    <property type="molecule type" value="Genomic_DNA"/>
</dbReference>
<feature type="compositionally biased region" description="Low complexity" evidence="9">
    <location>
        <begin position="733"/>
        <end position="745"/>
    </location>
</feature>
<feature type="region of interest" description="Disordered" evidence="9">
    <location>
        <begin position="77"/>
        <end position="137"/>
    </location>
</feature>
<evidence type="ECO:0000256" key="8">
    <source>
        <dbReference type="ARBA" id="ARBA00048679"/>
    </source>
</evidence>
<feature type="compositionally biased region" description="Basic and acidic residues" evidence="9">
    <location>
        <begin position="673"/>
        <end position="695"/>
    </location>
</feature>
<evidence type="ECO:0000256" key="4">
    <source>
        <dbReference type="ARBA" id="ARBA00022741"/>
    </source>
</evidence>
<comment type="catalytic activity">
    <reaction evidence="7">
        <text>L-threonyl-[protein] + ATP = O-phospho-L-threonyl-[protein] + ADP + H(+)</text>
        <dbReference type="Rhea" id="RHEA:46608"/>
        <dbReference type="Rhea" id="RHEA-COMP:11060"/>
        <dbReference type="Rhea" id="RHEA-COMP:11605"/>
        <dbReference type="ChEBI" id="CHEBI:15378"/>
        <dbReference type="ChEBI" id="CHEBI:30013"/>
        <dbReference type="ChEBI" id="CHEBI:30616"/>
        <dbReference type="ChEBI" id="CHEBI:61977"/>
        <dbReference type="ChEBI" id="CHEBI:456216"/>
        <dbReference type="EC" id="2.7.11.1"/>
    </reaction>
</comment>
<proteinExistence type="predicted"/>
<name>A0A813IFX0_POLGL</name>
<dbReference type="EC" id="2.7.11.1" evidence="1"/>
<keyword evidence="5" id="KW-0418">Kinase</keyword>
<comment type="catalytic activity">
    <reaction evidence="8">
        <text>L-seryl-[protein] + ATP = O-phospho-L-seryl-[protein] + ADP + H(+)</text>
        <dbReference type="Rhea" id="RHEA:17989"/>
        <dbReference type="Rhea" id="RHEA-COMP:9863"/>
        <dbReference type="Rhea" id="RHEA-COMP:11604"/>
        <dbReference type="ChEBI" id="CHEBI:15378"/>
        <dbReference type="ChEBI" id="CHEBI:29999"/>
        <dbReference type="ChEBI" id="CHEBI:30616"/>
        <dbReference type="ChEBI" id="CHEBI:83421"/>
        <dbReference type="ChEBI" id="CHEBI:456216"/>
        <dbReference type="EC" id="2.7.11.1"/>
    </reaction>
</comment>
<feature type="compositionally biased region" description="Basic and acidic residues" evidence="9">
    <location>
        <begin position="25"/>
        <end position="36"/>
    </location>
</feature>
<dbReference type="GO" id="GO:0005737">
    <property type="term" value="C:cytoplasm"/>
    <property type="evidence" value="ECO:0007669"/>
    <property type="project" value="TreeGrafter"/>
</dbReference>
<feature type="compositionally biased region" description="Low complexity" evidence="9">
    <location>
        <begin position="697"/>
        <end position="721"/>
    </location>
</feature>
<evidence type="ECO:0000313" key="10">
    <source>
        <dbReference type="EMBL" id="CAE8648917.1"/>
    </source>
</evidence>
<dbReference type="SUPFAM" id="SSF52540">
    <property type="entry name" value="P-loop containing nucleoside triphosphate hydrolases"/>
    <property type="match status" value="1"/>
</dbReference>
<evidence type="ECO:0000256" key="2">
    <source>
        <dbReference type="ARBA" id="ARBA00022527"/>
    </source>
</evidence>
<feature type="compositionally biased region" description="Low complexity" evidence="9">
    <location>
        <begin position="834"/>
        <end position="885"/>
    </location>
</feature>
<feature type="region of interest" description="Disordered" evidence="9">
    <location>
        <begin position="902"/>
        <end position="922"/>
    </location>
</feature>
<evidence type="ECO:0000313" key="11">
    <source>
        <dbReference type="Proteomes" id="UP000626109"/>
    </source>
</evidence>
<evidence type="ECO:0000256" key="3">
    <source>
        <dbReference type="ARBA" id="ARBA00022679"/>
    </source>
</evidence>
<feature type="compositionally biased region" description="Basic and acidic residues" evidence="9">
    <location>
        <begin position="94"/>
        <end position="105"/>
    </location>
</feature>
<dbReference type="PANTHER" id="PTHR22983">
    <property type="entry name" value="PROTEIN KINASE RELATED"/>
    <property type="match status" value="1"/>
</dbReference>
<protein>
    <recommendedName>
        <fullName evidence="1">non-specific serine/threonine protein kinase</fullName>
        <ecNumber evidence="1">2.7.11.1</ecNumber>
    </recommendedName>
</protein>
<evidence type="ECO:0000256" key="9">
    <source>
        <dbReference type="SAM" id="MobiDB-lite"/>
    </source>
</evidence>
<accession>A0A813IFX0</accession>
<keyword evidence="2" id="KW-0723">Serine/threonine-protein kinase</keyword>
<feature type="region of interest" description="Disordered" evidence="9">
    <location>
        <begin position="1"/>
        <end position="36"/>
    </location>
</feature>
<feature type="region of interest" description="Disordered" evidence="9">
    <location>
        <begin position="673"/>
        <end position="885"/>
    </location>
</feature>
<evidence type="ECO:0000256" key="6">
    <source>
        <dbReference type="ARBA" id="ARBA00022840"/>
    </source>
</evidence>
<dbReference type="InterPro" id="IPR027417">
    <property type="entry name" value="P-loop_NTPase"/>
</dbReference>
<feature type="compositionally biased region" description="Basic and acidic residues" evidence="9">
    <location>
        <begin position="819"/>
        <end position="833"/>
    </location>
</feature>
<gene>
    <name evidence="10" type="ORF">PGLA2088_LOCUS6988</name>
</gene>
<evidence type="ECO:0000256" key="5">
    <source>
        <dbReference type="ARBA" id="ARBA00022777"/>
    </source>
</evidence>
<feature type="compositionally biased region" description="Basic and acidic residues" evidence="9">
    <location>
        <begin position="722"/>
        <end position="732"/>
    </location>
</feature>
<sequence>KQNVRKDANNFQRRGKSGAGRIRAQGREKQVKERQKKLTEAYQAQLTGQAAEVKPISYIELSKQNEDKVLATPVAAVVQQQKSKKRKRKGGAAADDRPEHMEKSFHPQAGMRTDTVEFDEDADDGDKGEGPPTIPVVSGEGVQLVPGASVRIAGLQGAPELNGKLGTCLSWDADKGRWLVSVEGGEKSIRPDNLGLLVIQLKAGSPVRILGLRGAHELNGKVAVCRSWDSTKHRWLVAFDEDGEKLLKPENLEIWLQPGSFVRLVGLTAAPQLNGREAVCIRWEFVRERWLVRLEGGDEKMLRPVNLDIHGAQEKPLVNLAVKQTVSACHEQEKPEQLRRLMRRIHEDEKRGKLERALTIVFCNEESTVPVVADLLSKHQFGCVPLVSESKYERARGLFNMDKKHILVTTDECAKKLRKLEDVHRVVNYDFPNSVATLCQRLASLGTGGEQQLLEAHSFFTGQDLPVANDFLSLLESTKTFVDPKLLALIASTGESVIKRAGRKVKNAKAQKAKARRAKSTPQEATADQADIVEPLSLMEADIIEPLSLIEEEEDSGHCSGLSMDKDVQDGEHEQLASEQQEVQRLLTELERDEELEQLTFREQEAGWELQEEELLIQQQTSKLERAEEERLLGEEQERLEQVLQDEKAAYLTLQQGRLEQVEALAHLLQVEHDLETARGEHDRQQQEEEQKELQGPEEQQQYQQQQQQQQEESSKQQQQQQEHHQQQEHEALLQQEQPEQQQPEEQPEEHHQQQEDAGAPSAQREELPLEEEQPEEQPDEQPEKREEQLEEQLQEEQPEKQQQQEQQQEKQQQQKQLRLPEEQHEEAHKQEEQPQQQQLESELQPHVQQQPQQQQQQEQQEQQDSSQLQNDTDKAATAAASAKATNMSLADFESSISSLRMTEPREQEQGAELERQPGVVPKQKFELEPLIQVSGDGSVDVTVSEINNNKNNKNNSNNNNSNTNNNNKNKNNNNNNNSNNKNNNRGRWKIAEIAEHRVLGAGVRRLHQELVADALQRQELDLLYFPKRADGSSFVMQASFFRRLLGGLLEVKGCLEKDISAAHYDLRHLRLEQLVALRFQCLDFVTASDSHSTHSNFLDSVDAFLAEKLVKRTLTSDVVPPVKPELVRALGRRLVLALGAGELLQEGWGSSVGTSGVSSSPSNFAPPCWAIDLEAGAWQGHQVALFRADTMQVLLPGDRNGPQRSAWVPAVGSHFAVAVICDSSSGFGRTRRFQWEVAVLDPRTDDVLQAATSTAVDPGAQQQQLVKALAARLQKRQGLEKSDIASVPRPLFCPRNPLGNVAEGGSPPE</sequence>
<comment type="caution">
    <text evidence="10">The sequence shown here is derived from an EMBL/GenBank/DDBJ whole genome shotgun (WGS) entry which is preliminary data.</text>
</comment>
<evidence type="ECO:0000256" key="1">
    <source>
        <dbReference type="ARBA" id="ARBA00012513"/>
    </source>
</evidence>
<dbReference type="GO" id="GO:0005524">
    <property type="term" value="F:ATP binding"/>
    <property type="evidence" value="ECO:0007669"/>
    <property type="project" value="UniProtKB-KW"/>
</dbReference>
<dbReference type="Gene3D" id="3.40.50.300">
    <property type="entry name" value="P-loop containing nucleotide triphosphate hydrolases"/>
    <property type="match status" value="1"/>
</dbReference>
<dbReference type="GO" id="GO:0007224">
    <property type="term" value="P:smoothened signaling pathway"/>
    <property type="evidence" value="ECO:0007669"/>
    <property type="project" value="TreeGrafter"/>
</dbReference>
<evidence type="ECO:0000256" key="7">
    <source>
        <dbReference type="ARBA" id="ARBA00047899"/>
    </source>
</evidence>
<keyword evidence="4" id="KW-0547">Nucleotide-binding</keyword>
<feature type="compositionally biased region" description="Acidic residues" evidence="9">
    <location>
        <begin position="116"/>
        <end position="126"/>
    </location>
</feature>
<feature type="compositionally biased region" description="Acidic residues" evidence="9">
    <location>
        <begin position="769"/>
        <end position="781"/>
    </location>
</feature>
<feature type="non-terminal residue" evidence="10">
    <location>
        <position position="1"/>
    </location>
</feature>
<feature type="compositionally biased region" description="Low complexity" evidence="9">
    <location>
        <begin position="943"/>
        <end position="984"/>
    </location>
</feature>
<organism evidence="10 11">
    <name type="scientific">Polarella glacialis</name>
    <name type="common">Dinoflagellate</name>
    <dbReference type="NCBI Taxonomy" id="89957"/>
    <lineage>
        <taxon>Eukaryota</taxon>
        <taxon>Sar</taxon>
        <taxon>Alveolata</taxon>
        <taxon>Dinophyceae</taxon>
        <taxon>Suessiales</taxon>
        <taxon>Suessiaceae</taxon>
        <taxon>Polarella</taxon>
    </lineage>
</organism>
<keyword evidence="6" id="KW-0067">ATP-binding</keyword>
<reference evidence="10" key="1">
    <citation type="submission" date="2021-02" db="EMBL/GenBank/DDBJ databases">
        <authorList>
            <person name="Dougan E. K."/>
            <person name="Rhodes N."/>
            <person name="Thang M."/>
            <person name="Chan C."/>
        </authorList>
    </citation>
    <scope>NUCLEOTIDE SEQUENCE</scope>
</reference>
<keyword evidence="3" id="KW-0808">Transferase</keyword>
<feature type="compositionally biased region" description="Low complexity" evidence="9">
    <location>
        <begin position="801"/>
        <end position="818"/>
    </location>
</feature>